<evidence type="ECO:0000313" key="3">
    <source>
        <dbReference type="Proteomes" id="UP000018004"/>
    </source>
</evidence>
<dbReference type="GO" id="GO:0005737">
    <property type="term" value="C:cytoplasm"/>
    <property type="evidence" value="ECO:0007669"/>
    <property type="project" value="TreeGrafter"/>
</dbReference>
<dbReference type="InterPro" id="IPR051783">
    <property type="entry name" value="NAD(P)-dependent_oxidoreduct"/>
</dbReference>
<dbReference type="PANTHER" id="PTHR48079">
    <property type="entry name" value="PROTEIN YEEZ"/>
    <property type="match status" value="1"/>
</dbReference>
<dbReference type="PATRIC" id="fig|1341181.4.peg.647"/>
<proteinExistence type="predicted"/>
<accession>V6SS34</accession>
<dbReference type="RefSeq" id="WP_023578325.1">
    <property type="nucleotide sequence ID" value="NZ_AVGG01000002.1"/>
</dbReference>
<dbReference type="PANTHER" id="PTHR48079:SF6">
    <property type="entry name" value="NAD(P)-BINDING DOMAIN-CONTAINING PROTEIN-RELATED"/>
    <property type="match status" value="1"/>
</dbReference>
<protein>
    <recommendedName>
        <fullName evidence="1">NAD-dependent epimerase/dehydratase domain-containing protein</fullName>
    </recommendedName>
</protein>
<dbReference type="AlphaFoldDB" id="V6SS34"/>
<gene>
    <name evidence="2" type="ORF">FLJC2902T_06500</name>
</gene>
<dbReference type="eggNOG" id="COG0451">
    <property type="taxonomic scope" value="Bacteria"/>
</dbReference>
<dbReference type="OrthoDB" id="9803111at2"/>
<dbReference type="EMBL" id="AVGG01000002">
    <property type="protein sequence ID" value="ESU29254.1"/>
    <property type="molecule type" value="Genomic_DNA"/>
</dbReference>
<evidence type="ECO:0000259" key="1">
    <source>
        <dbReference type="Pfam" id="PF01370"/>
    </source>
</evidence>
<comment type="caution">
    <text evidence="2">The sequence shown here is derived from an EMBL/GenBank/DDBJ whole genome shotgun (WGS) entry which is preliminary data.</text>
</comment>
<name>V6SS34_9FLAO</name>
<dbReference type="Proteomes" id="UP000018004">
    <property type="component" value="Unassembled WGS sequence"/>
</dbReference>
<evidence type="ECO:0000313" key="2">
    <source>
        <dbReference type="EMBL" id="ESU29254.1"/>
    </source>
</evidence>
<dbReference type="SUPFAM" id="SSF51735">
    <property type="entry name" value="NAD(P)-binding Rossmann-fold domains"/>
    <property type="match status" value="1"/>
</dbReference>
<dbReference type="STRING" id="1341181.FLJC2902T_06500"/>
<sequence length="333" mass="36428">MKILVTGATGYLGNNLAHVLADNGNEVHALVRSESAKNILQHPNIRLFRGDLSDKDSLIAAMKGCSQVFHTAAKVGLCIDDADEFYKVNVEGTRNVIQVALQTEIEKAVFTSTAGIIGPSDEKPLNELNVRRVPIELAYEETKKVSEDLIFESAAKGFEAVVVSPSKIYGPGAVSQALKTNSVMGFFLKKGFTIVPGSGDYEICLAFVDDVVNGHIQAMQRGKRGEKYILGGCNVSYQKLFSMLRDVASTKSYIVPVSKNAFKTLAYLQWAVYKTFGNRPVFTVEFADCLFSNYVFSSDKAIRELGYKITPLKEGLEQTVAFLLGADLLPNSK</sequence>
<reference evidence="2 3" key="1">
    <citation type="submission" date="2013-08" db="EMBL/GenBank/DDBJ databases">
        <title>Flavobacterium limnosediminis JC2902 genome sequencing.</title>
        <authorList>
            <person name="Lee K."/>
            <person name="Yi H."/>
            <person name="Park S."/>
            <person name="Chun J."/>
        </authorList>
    </citation>
    <scope>NUCLEOTIDE SEQUENCE [LARGE SCALE GENOMIC DNA]</scope>
    <source>
        <strain evidence="2 3">JC2902</strain>
    </source>
</reference>
<dbReference type="Gene3D" id="3.40.50.720">
    <property type="entry name" value="NAD(P)-binding Rossmann-like Domain"/>
    <property type="match status" value="1"/>
</dbReference>
<organism evidence="2 3">
    <name type="scientific">Flavobacterium limnosediminis JC2902</name>
    <dbReference type="NCBI Taxonomy" id="1341181"/>
    <lineage>
        <taxon>Bacteria</taxon>
        <taxon>Pseudomonadati</taxon>
        <taxon>Bacteroidota</taxon>
        <taxon>Flavobacteriia</taxon>
        <taxon>Flavobacteriales</taxon>
        <taxon>Flavobacteriaceae</taxon>
        <taxon>Flavobacterium</taxon>
    </lineage>
</organism>
<dbReference type="Pfam" id="PF01370">
    <property type="entry name" value="Epimerase"/>
    <property type="match status" value="1"/>
</dbReference>
<dbReference type="InterPro" id="IPR001509">
    <property type="entry name" value="Epimerase_deHydtase"/>
</dbReference>
<dbReference type="GO" id="GO:0004029">
    <property type="term" value="F:aldehyde dehydrogenase (NAD+) activity"/>
    <property type="evidence" value="ECO:0007669"/>
    <property type="project" value="TreeGrafter"/>
</dbReference>
<feature type="domain" description="NAD-dependent epimerase/dehydratase" evidence="1">
    <location>
        <begin position="3"/>
        <end position="231"/>
    </location>
</feature>
<dbReference type="InterPro" id="IPR036291">
    <property type="entry name" value="NAD(P)-bd_dom_sf"/>
</dbReference>
<keyword evidence="3" id="KW-1185">Reference proteome</keyword>